<dbReference type="EMBL" id="ABWZ01000075">
    <property type="protein sequence ID" value="EEB23525.1"/>
    <property type="molecule type" value="Genomic_DNA"/>
</dbReference>
<name>B6W3N3_9BACT</name>
<proteinExistence type="predicted"/>
<protein>
    <submittedName>
        <fullName evidence="1">Uncharacterized protein</fullName>
    </submittedName>
</protein>
<dbReference type="HOGENOM" id="CLU_3149374_0_0_10"/>
<sequence>MFMQQERMRYVVITAAERSNRLKIHVNSFHMQEVYTESKERYEQENKK</sequence>
<evidence type="ECO:0000313" key="2">
    <source>
        <dbReference type="Proteomes" id="UP000004849"/>
    </source>
</evidence>
<organism evidence="1 2">
    <name type="scientific">Phocaeicola dorei DSM 17855</name>
    <dbReference type="NCBI Taxonomy" id="483217"/>
    <lineage>
        <taxon>Bacteria</taxon>
        <taxon>Pseudomonadati</taxon>
        <taxon>Bacteroidota</taxon>
        <taxon>Bacteroidia</taxon>
        <taxon>Bacteroidales</taxon>
        <taxon>Bacteroidaceae</taxon>
        <taxon>Phocaeicola</taxon>
    </lineage>
</organism>
<dbReference type="AlphaFoldDB" id="B6W3N3"/>
<evidence type="ECO:0000313" key="1">
    <source>
        <dbReference type="EMBL" id="EEB23525.1"/>
    </source>
</evidence>
<reference evidence="1 2" key="1">
    <citation type="submission" date="2008-10" db="EMBL/GenBank/DDBJ databases">
        <title>Draft genome sequence of Bacteroides dorei (DSM 17855).</title>
        <authorList>
            <person name="Sudarsanam P."/>
            <person name="Ley R."/>
            <person name="Guruge J."/>
            <person name="Turnbaugh P.J."/>
            <person name="Mahowald M."/>
            <person name="Liep D."/>
            <person name="Gordon J."/>
        </authorList>
    </citation>
    <scope>NUCLEOTIDE SEQUENCE [LARGE SCALE GENOMIC DNA]</scope>
    <source>
        <strain evidence="1 2">DSM 17855</strain>
    </source>
</reference>
<reference evidence="1 2" key="2">
    <citation type="submission" date="2008-10" db="EMBL/GenBank/DDBJ databases">
        <authorList>
            <person name="Fulton L."/>
            <person name="Clifton S."/>
            <person name="Fulton B."/>
            <person name="Xu J."/>
            <person name="Minx P."/>
            <person name="Pepin K.H."/>
            <person name="Johnson M."/>
            <person name="Thiruvilangam P."/>
            <person name="Bhonagiri V."/>
            <person name="Nash W.E."/>
            <person name="Mardis E.R."/>
            <person name="Wilson R.K."/>
        </authorList>
    </citation>
    <scope>NUCLEOTIDE SEQUENCE [LARGE SCALE GENOMIC DNA]</scope>
    <source>
        <strain evidence="1 2">DSM 17855</strain>
    </source>
</reference>
<gene>
    <name evidence="1" type="ORF">BACDOR_03978</name>
</gene>
<accession>B6W3N3</accession>
<dbReference type="Proteomes" id="UP000004849">
    <property type="component" value="Unassembled WGS sequence"/>
</dbReference>